<dbReference type="NCBIfam" id="TIGR03350">
    <property type="entry name" value="type_VI_ompA"/>
    <property type="match status" value="1"/>
</dbReference>
<dbReference type="Gene3D" id="1.25.40.590">
    <property type="entry name" value="Type IV / VI secretion system, DotU"/>
    <property type="match status" value="1"/>
</dbReference>
<dbReference type="PANTHER" id="PTHR30329">
    <property type="entry name" value="STATOR ELEMENT OF FLAGELLAR MOTOR COMPLEX"/>
    <property type="match status" value="1"/>
</dbReference>
<reference evidence="5 6" key="1">
    <citation type="submission" date="2020-08" db="EMBL/GenBank/DDBJ databases">
        <title>Genomic Encyclopedia of Type Strains, Phase IV (KMG-IV): sequencing the most valuable type-strain genomes for metagenomic binning, comparative biology and taxonomic classification.</title>
        <authorList>
            <person name="Goeker M."/>
        </authorList>
    </citation>
    <scope>NUCLEOTIDE SEQUENCE [LARGE SCALE GENOMIC DNA]</scope>
    <source>
        <strain evidence="5 6">DSM 7050</strain>
    </source>
</reference>
<dbReference type="InterPro" id="IPR006665">
    <property type="entry name" value="OmpA-like"/>
</dbReference>
<dbReference type="PANTHER" id="PTHR30329:SF19">
    <property type="entry name" value="OUTER MEMBRANE PROTEIN, OMPA FAMILY"/>
    <property type="match status" value="1"/>
</dbReference>
<evidence type="ECO:0000259" key="4">
    <source>
        <dbReference type="PROSITE" id="PS51123"/>
    </source>
</evidence>
<dbReference type="NCBIfam" id="NF038228">
    <property type="entry name" value="IcmH_DotU_IVB"/>
    <property type="match status" value="1"/>
</dbReference>
<dbReference type="InterPro" id="IPR017732">
    <property type="entry name" value="T4/T6SS_DotU"/>
</dbReference>
<dbReference type="InterPro" id="IPR017733">
    <property type="entry name" value="OmpA-like_dom_proteobacteria"/>
</dbReference>
<comment type="caution">
    <text evidence="5">The sequence shown here is derived from an EMBL/GenBank/DDBJ whole genome shotgun (WGS) entry which is preliminary data.</text>
</comment>
<evidence type="ECO:0000313" key="6">
    <source>
        <dbReference type="Proteomes" id="UP000539538"/>
    </source>
</evidence>
<feature type="region of interest" description="Disordered" evidence="2">
    <location>
        <begin position="54"/>
        <end position="80"/>
    </location>
</feature>
<evidence type="ECO:0000256" key="2">
    <source>
        <dbReference type="SAM" id="MobiDB-lite"/>
    </source>
</evidence>
<evidence type="ECO:0000256" key="1">
    <source>
        <dbReference type="PROSITE-ProRule" id="PRU00473"/>
    </source>
</evidence>
<feature type="compositionally biased region" description="Basic and acidic residues" evidence="2">
    <location>
        <begin position="491"/>
        <end position="503"/>
    </location>
</feature>
<sequence length="503" mass="53341">MSSKDDPSGSDGRTVIRGSPRRAPRPDQPGSVPNPTIIYTADAAPPAGTVIYQGVPFGDQKPDTARHDARQEKPPARSGISQDALIDAVDNLRFVASNPIMAAAAPLLMLLGHLRSTSIEVDAVALAQHVATCIDEFEWKATDAGVAEEDVHIARYALCETADDVIANLPGIGQEGWAPHSLLKQYYGIEAPGNGFFEALNSVLADPAERCDLLELMHACLSLGFQGPFRSAAGEADGLETVRQDVYAALRYFRPRSDDDISPQWQGMAAMAGKRPTRLPLWVVAAAGIALVTGAFFWMRGDITSQGEALAAKLLALTPTTQIAIQRTDFVPMAVEPQPVAPAAPVAPVAPVATGAQIERIRSALAQDMQSGVLSVEVKGVYIAVEINSALLFDTGKAETKPEFTPLAGRIAAVLAAEPGAIRVVGHTDNVKPRQSGTFKSNYDLSVARAEAVAKALAPGLGDASRLTPEGKGEDQPIADNATPDGRAMNRRVDIMLRREETP</sequence>
<dbReference type="PROSITE" id="PS51123">
    <property type="entry name" value="OMPA_2"/>
    <property type="match status" value="1"/>
</dbReference>
<dbReference type="Gene3D" id="3.30.1330.60">
    <property type="entry name" value="OmpA-like domain"/>
    <property type="match status" value="1"/>
</dbReference>
<dbReference type="RefSeq" id="WP_183261141.1">
    <property type="nucleotide sequence ID" value="NZ_BAAAVZ010000008.1"/>
</dbReference>
<dbReference type="EMBL" id="JACHOT010000001">
    <property type="protein sequence ID" value="MBB4649307.1"/>
    <property type="molecule type" value="Genomic_DNA"/>
</dbReference>
<dbReference type="NCBIfam" id="TIGR03349">
    <property type="entry name" value="IV_VI_DotU"/>
    <property type="match status" value="1"/>
</dbReference>
<keyword evidence="3" id="KW-1133">Transmembrane helix</keyword>
<dbReference type="Pfam" id="PF00691">
    <property type="entry name" value="OmpA"/>
    <property type="match status" value="1"/>
</dbReference>
<dbReference type="InterPro" id="IPR038522">
    <property type="entry name" value="T4/T6SS_DotU_sf"/>
</dbReference>
<evidence type="ECO:0000256" key="3">
    <source>
        <dbReference type="SAM" id="Phobius"/>
    </source>
</evidence>
<dbReference type="Pfam" id="PF09850">
    <property type="entry name" value="DotU"/>
    <property type="match status" value="1"/>
</dbReference>
<gene>
    <name evidence="5" type="ORF">GGQ99_001029</name>
</gene>
<protein>
    <submittedName>
        <fullName evidence="5">Type VI secretion system protein ImpK</fullName>
    </submittedName>
</protein>
<dbReference type="InterPro" id="IPR036737">
    <property type="entry name" value="OmpA-like_sf"/>
</dbReference>
<feature type="region of interest" description="Disordered" evidence="2">
    <location>
        <begin position="1"/>
        <end position="37"/>
    </location>
</feature>
<keyword evidence="6" id="KW-1185">Reference proteome</keyword>
<dbReference type="CDD" id="cd07185">
    <property type="entry name" value="OmpA_C-like"/>
    <property type="match status" value="1"/>
</dbReference>
<proteinExistence type="predicted"/>
<dbReference type="InterPro" id="IPR050330">
    <property type="entry name" value="Bact_OuterMem_StrucFunc"/>
</dbReference>
<dbReference type="Proteomes" id="UP000539538">
    <property type="component" value="Unassembled WGS sequence"/>
</dbReference>
<feature type="region of interest" description="Disordered" evidence="2">
    <location>
        <begin position="462"/>
        <end position="503"/>
    </location>
</feature>
<dbReference type="SUPFAM" id="SSF103088">
    <property type="entry name" value="OmpA-like"/>
    <property type="match status" value="1"/>
</dbReference>
<feature type="compositionally biased region" description="Basic and acidic residues" evidence="2">
    <location>
        <begin position="60"/>
        <end position="75"/>
    </location>
</feature>
<feature type="transmembrane region" description="Helical" evidence="3">
    <location>
        <begin position="279"/>
        <end position="299"/>
    </location>
</feature>
<keyword evidence="1 3" id="KW-0472">Membrane</keyword>
<evidence type="ECO:0000313" key="5">
    <source>
        <dbReference type="EMBL" id="MBB4649307.1"/>
    </source>
</evidence>
<name>A0ABR6KXR9_9HYPH</name>
<feature type="domain" description="OmpA-like" evidence="4">
    <location>
        <begin position="380"/>
        <end position="501"/>
    </location>
</feature>
<accession>A0ABR6KXR9</accession>
<organism evidence="5 6">
    <name type="scientific">Aminobacter niigataensis</name>
    <dbReference type="NCBI Taxonomy" id="83265"/>
    <lineage>
        <taxon>Bacteria</taxon>
        <taxon>Pseudomonadati</taxon>
        <taxon>Pseudomonadota</taxon>
        <taxon>Alphaproteobacteria</taxon>
        <taxon>Hyphomicrobiales</taxon>
        <taxon>Phyllobacteriaceae</taxon>
        <taxon>Aminobacter</taxon>
    </lineage>
</organism>
<keyword evidence="3" id="KW-0812">Transmembrane</keyword>